<evidence type="ECO:0000313" key="2">
    <source>
        <dbReference type="EMBL" id="CAG6783986.1"/>
    </source>
</evidence>
<protein>
    <submittedName>
        <fullName evidence="2">Uncharacterized protein</fullName>
    </submittedName>
</protein>
<dbReference type="AlphaFoldDB" id="A0A8D9FB83"/>
<evidence type="ECO:0000256" key="1">
    <source>
        <dbReference type="SAM" id="Phobius"/>
    </source>
</evidence>
<keyword evidence="1" id="KW-0812">Transmembrane</keyword>
<dbReference type="EMBL" id="HBUF01635361">
    <property type="protein sequence ID" value="CAG6783986.1"/>
    <property type="molecule type" value="Transcribed_RNA"/>
</dbReference>
<organism evidence="2">
    <name type="scientific">Cacopsylla melanoneura</name>
    <dbReference type="NCBI Taxonomy" id="428564"/>
    <lineage>
        <taxon>Eukaryota</taxon>
        <taxon>Metazoa</taxon>
        <taxon>Ecdysozoa</taxon>
        <taxon>Arthropoda</taxon>
        <taxon>Hexapoda</taxon>
        <taxon>Insecta</taxon>
        <taxon>Pterygota</taxon>
        <taxon>Neoptera</taxon>
        <taxon>Paraneoptera</taxon>
        <taxon>Hemiptera</taxon>
        <taxon>Sternorrhyncha</taxon>
        <taxon>Psylloidea</taxon>
        <taxon>Psyllidae</taxon>
        <taxon>Psyllinae</taxon>
        <taxon>Cacopsylla</taxon>
    </lineage>
</organism>
<proteinExistence type="predicted"/>
<keyword evidence="1" id="KW-0472">Membrane</keyword>
<sequence>MPEKIPSDFARKSFSFIFLSLLAFLSFIFNFSSLLITLAYILLFFSLDLDLFPIFLCNIFLVLSCSFLFVFLPPSSFISLLFLSFSFLFLSHPHLMCLVSRVHVIFSHFLAIRIQKSKQKISKRLT</sequence>
<feature type="transmembrane region" description="Helical" evidence="1">
    <location>
        <begin position="51"/>
        <end position="72"/>
    </location>
</feature>
<name>A0A8D9FB83_9HEMI</name>
<feature type="transmembrane region" description="Helical" evidence="1">
    <location>
        <begin position="92"/>
        <end position="114"/>
    </location>
</feature>
<keyword evidence="1" id="KW-1133">Transmembrane helix</keyword>
<reference evidence="2" key="1">
    <citation type="submission" date="2021-05" db="EMBL/GenBank/DDBJ databases">
        <authorList>
            <person name="Alioto T."/>
            <person name="Alioto T."/>
            <person name="Gomez Garrido J."/>
        </authorList>
    </citation>
    <scope>NUCLEOTIDE SEQUENCE</scope>
</reference>
<feature type="transmembrane region" description="Helical" evidence="1">
    <location>
        <begin position="16"/>
        <end position="44"/>
    </location>
</feature>
<accession>A0A8D9FB83</accession>